<dbReference type="Pfam" id="PF03480">
    <property type="entry name" value="DctP"/>
    <property type="match status" value="1"/>
</dbReference>
<dbReference type="EMBL" id="MN079271">
    <property type="protein sequence ID" value="QEA07528.1"/>
    <property type="molecule type" value="Genomic_DNA"/>
</dbReference>
<dbReference type="GO" id="GO:0055085">
    <property type="term" value="P:transmembrane transport"/>
    <property type="evidence" value="ECO:0007669"/>
    <property type="project" value="InterPro"/>
</dbReference>
<dbReference type="NCBIfam" id="NF037995">
    <property type="entry name" value="TRAP_S1"/>
    <property type="match status" value="1"/>
</dbReference>
<reference evidence="2" key="1">
    <citation type="submission" date="2019-06" db="EMBL/GenBank/DDBJ databases">
        <authorList>
            <person name="Murdoch R.W."/>
            <person name="Fathepure B."/>
        </authorList>
    </citation>
    <scope>NUCLEOTIDE SEQUENCE</scope>
</reference>
<dbReference type="InterPro" id="IPR018389">
    <property type="entry name" value="DctP_fam"/>
</dbReference>
<dbReference type="PANTHER" id="PTHR33376">
    <property type="match status" value="1"/>
</dbReference>
<accession>A0A5B8RHW7</accession>
<dbReference type="AlphaFoldDB" id="A0A5B8RHW7"/>
<dbReference type="Gene3D" id="3.40.190.10">
    <property type="entry name" value="Periplasmic binding protein-like II"/>
    <property type="match status" value="1"/>
</dbReference>
<dbReference type="PANTHER" id="PTHR33376:SF5">
    <property type="entry name" value="EXTRACYTOPLASMIC SOLUTE RECEPTOR PROTEIN"/>
    <property type="match status" value="1"/>
</dbReference>
<evidence type="ECO:0000256" key="1">
    <source>
        <dbReference type="ARBA" id="ARBA00022729"/>
    </source>
</evidence>
<dbReference type="PIRSF" id="PIRSF039026">
    <property type="entry name" value="SiaP"/>
    <property type="match status" value="1"/>
</dbReference>
<dbReference type="InterPro" id="IPR026289">
    <property type="entry name" value="SBP_TakP-like"/>
</dbReference>
<evidence type="ECO:0000313" key="2">
    <source>
        <dbReference type="EMBL" id="QEA07528.1"/>
    </source>
</evidence>
<keyword evidence="1" id="KW-0732">Signal</keyword>
<proteinExistence type="predicted"/>
<gene>
    <name evidence="2" type="ORF">KBTEX_03886</name>
</gene>
<dbReference type="CDD" id="cd13604">
    <property type="entry name" value="PBP2_TRAP_ketoacid_lactate_like"/>
    <property type="match status" value="1"/>
</dbReference>
<protein>
    <submittedName>
        <fullName evidence="2">Monocarboxylate 2-oxoacid-binding periplasmic protein</fullName>
    </submittedName>
</protein>
<dbReference type="InterPro" id="IPR038404">
    <property type="entry name" value="TRAP_DctP_sf"/>
</dbReference>
<name>A0A5B8RHW7_9ZZZZ</name>
<sequence length="368" mass="40664">MKFPSGITRIAAAAVVGGAMTLGAVANTAQAQDSVRWRMPIAFPSTLPGLASPAPWVAKRLNEISDGSIQIRVSEPGKIVPPFDILDAVSDGKVSAGYTWVGYDQGKVPAIPLFAAVPFGMKPWAFMGWYYFDEGHNLVQEVYANAGYNVHAELCGIIGPETAGWYREPIESLDDYKGLKIRFAGLGGRVLEKLGASVTMMPGGELFQALETGTIDATEFSLPIIDQILGFNKVVKYNLFPGWHQQFTAQYMLINKDDWNALGENQRSQIDTACMAATTYALSESEAKNGKVLMEFQDKGVHTAQIPEPVLKELRATTREVMQEEASKNEDFKRVWESQKEFMKQYKVWGERAYLKPEMMLGGEEANN</sequence>
<dbReference type="Gene3D" id="3.40.190.170">
    <property type="entry name" value="Bacterial extracellular solute-binding protein, family 7"/>
    <property type="match status" value="1"/>
</dbReference>
<organism evidence="2">
    <name type="scientific">uncultured organism</name>
    <dbReference type="NCBI Taxonomy" id="155900"/>
    <lineage>
        <taxon>unclassified sequences</taxon>
        <taxon>environmental samples</taxon>
    </lineage>
</organism>